<keyword evidence="3" id="KW-1185">Reference proteome</keyword>
<feature type="region of interest" description="Disordered" evidence="1">
    <location>
        <begin position="43"/>
        <end position="78"/>
    </location>
</feature>
<sequence length="106" mass="12196">MSADERPTMPVELERPERDAIRELEDRDPATLRAAGRYLTALGSWKERRDTDRDGAESTPVDAESDEFPDEVPERASVSVTEIGGTEYCYYQWREGDEIRSETVRR</sequence>
<dbReference type="AlphaFoldDB" id="A0A7D5H640"/>
<dbReference type="KEGG" id="haly:HYG82_06135"/>
<evidence type="ECO:0000313" key="2">
    <source>
        <dbReference type="EMBL" id="QLG48455.1"/>
    </source>
</evidence>
<name>A0A7D5H640_9EURY</name>
<reference evidence="2 3" key="1">
    <citation type="submission" date="2020-07" db="EMBL/GenBank/DDBJ databases">
        <authorList>
            <person name="Cui H."/>
        </authorList>
    </citation>
    <scope>NUCLEOTIDE SEQUENCE [LARGE SCALE GENOMIC DNA]</scope>
    <source>
        <strain evidence="2 3">YPL8</strain>
    </source>
</reference>
<dbReference type="Proteomes" id="UP000509241">
    <property type="component" value="Chromosome"/>
</dbReference>
<dbReference type="RefSeq" id="WP_179260194.1">
    <property type="nucleotide sequence ID" value="NZ_CP058601.1"/>
</dbReference>
<feature type="compositionally biased region" description="Basic and acidic residues" evidence="1">
    <location>
        <begin position="45"/>
        <end position="56"/>
    </location>
</feature>
<dbReference type="GeneID" id="56032852"/>
<proteinExistence type="predicted"/>
<evidence type="ECO:0000313" key="3">
    <source>
        <dbReference type="Proteomes" id="UP000509241"/>
    </source>
</evidence>
<dbReference type="OrthoDB" id="204292at2157"/>
<dbReference type="EMBL" id="CP058601">
    <property type="protein sequence ID" value="QLG48455.1"/>
    <property type="molecule type" value="Genomic_DNA"/>
</dbReference>
<evidence type="ECO:0000256" key="1">
    <source>
        <dbReference type="SAM" id="MobiDB-lite"/>
    </source>
</evidence>
<organism evidence="2 3">
    <name type="scientific">Natrinema halophilum</name>
    <dbReference type="NCBI Taxonomy" id="1699371"/>
    <lineage>
        <taxon>Archaea</taxon>
        <taxon>Methanobacteriati</taxon>
        <taxon>Methanobacteriota</taxon>
        <taxon>Stenosarchaea group</taxon>
        <taxon>Halobacteria</taxon>
        <taxon>Halobacteriales</taxon>
        <taxon>Natrialbaceae</taxon>
        <taxon>Natrinema</taxon>
    </lineage>
</organism>
<accession>A0A7D5H640</accession>
<gene>
    <name evidence="2" type="ORF">HYG82_06135</name>
</gene>
<protein>
    <submittedName>
        <fullName evidence="2">Uncharacterized protein</fullName>
    </submittedName>
</protein>